<name>A0ACB9RBG2_9MYRT</name>
<reference evidence="2" key="1">
    <citation type="journal article" date="2023" name="Front. Plant Sci.">
        <title>Chromosomal-level genome assembly of Melastoma candidum provides insights into trichome evolution.</title>
        <authorList>
            <person name="Zhong Y."/>
            <person name="Wu W."/>
            <person name="Sun C."/>
            <person name="Zou P."/>
            <person name="Liu Y."/>
            <person name="Dai S."/>
            <person name="Zhou R."/>
        </authorList>
    </citation>
    <scope>NUCLEOTIDE SEQUENCE [LARGE SCALE GENOMIC DNA]</scope>
</reference>
<evidence type="ECO:0000313" key="1">
    <source>
        <dbReference type="EMBL" id="KAI4376199.1"/>
    </source>
</evidence>
<gene>
    <name evidence="1" type="ORF">MLD38_013988</name>
</gene>
<protein>
    <submittedName>
        <fullName evidence="1">Uncharacterized protein</fullName>
    </submittedName>
</protein>
<organism evidence="1 2">
    <name type="scientific">Melastoma candidum</name>
    <dbReference type="NCBI Taxonomy" id="119954"/>
    <lineage>
        <taxon>Eukaryota</taxon>
        <taxon>Viridiplantae</taxon>
        <taxon>Streptophyta</taxon>
        <taxon>Embryophyta</taxon>
        <taxon>Tracheophyta</taxon>
        <taxon>Spermatophyta</taxon>
        <taxon>Magnoliopsida</taxon>
        <taxon>eudicotyledons</taxon>
        <taxon>Gunneridae</taxon>
        <taxon>Pentapetalae</taxon>
        <taxon>rosids</taxon>
        <taxon>malvids</taxon>
        <taxon>Myrtales</taxon>
        <taxon>Melastomataceae</taxon>
        <taxon>Melastomatoideae</taxon>
        <taxon>Melastomateae</taxon>
        <taxon>Melastoma</taxon>
    </lineage>
</organism>
<accession>A0ACB9RBG2</accession>
<dbReference type="Proteomes" id="UP001057402">
    <property type="component" value="Chromosome 4"/>
</dbReference>
<evidence type="ECO:0000313" key="2">
    <source>
        <dbReference type="Proteomes" id="UP001057402"/>
    </source>
</evidence>
<proteinExistence type="predicted"/>
<sequence length="818" mass="89858">MVSSGEELKHLLSETGNKLLEPPSSVDQLLPLLEKAENLLSRVEQSPPESIQDTLPSFVKALIADKLFDHSDEEVKVVVASCISEITRITAPDAPYEDDQMKDAFRLIVSSFEKLHDKSSRLYAKRTSILETVARVRSCVVMLDLECNDLILKMFQHFLNSIRESHPKNVFESMVTIMSLIIEESEDVSPDLVSCLLACVRKDKKDVLSISQALAEKVLKNCASTLKSIIGEVLQTLGSTLDEYGDVVRSICQDSAAVGMKHKHDIGEHKVDKHAASRVNPASQTPKPRKRNMLILKKEADSVSTKEGHHNQSSDNINRKRKGRQFNGSEISRKKGTKRLLGSDEEHDNGNADDDLRAEGMKKPIGKTLLKAEDRENLSTVSGSKNMCEVVGNQSKKRGRKKKRDDLKDSGDELEEISDSEAKAQLRSCTKVSAGHSTNGKSAIALKAGRNISNSSGEEQEKHGNSSLKKVIKSNSVGDASSIKKQKSKKQLSSEKELSERILEKSAVKEKKKIVSSSPRPFSKSSKDKQQASNTPKTNNMVKGTPGKKPSNVKVYEAELIGLPIRVWWPQDRQFYEGVVESFDSEKKKHKVVYTDGDEEILNLKKEKWEFVKEPTGSDQDEALDDGNASASPEFRPLKKRVKRGMEESAAKEGKKEMVSMKGSDPSSKGKSTALKAGQKIGVGSKSGGKSGQDSKNNSQEPPVQNGKGSDDASRNAYESDGGKEKAVDTDEPNDDDLLSLKASIKPKGRVGKTKKGSDASSQEDVSGIDDKPEKVEAEGLENQQDSASNVMEDSTKKEEADAKRDDEPNEDESSVPK</sequence>
<comment type="caution">
    <text evidence="1">The sequence shown here is derived from an EMBL/GenBank/DDBJ whole genome shotgun (WGS) entry which is preliminary data.</text>
</comment>
<dbReference type="EMBL" id="CM042883">
    <property type="protein sequence ID" value="KAI4376199.1"/>
    <property type="molecule type" value="Genomic_DNA"/>
</dbReference>
<keyword evidence="2" id="KW-1185">Reference proteome</keyword>